<dbReference type="GO" id="GO:0000976">
    <property type="term" value="F:transcription cis-regulatory region binding"/>
    <property type="evidence" value="ECO:0007669"/>
    <property type="project" value="TreeGrafter"/>
</dbReference>
<dbReference type="Gene3D" id="1.10.10.60">
    <property type="entry name" value="Homeodomain-like"/>
    <property type="match status" value="1"/>
</dbReference>
<keyword evidence="1 2" id="KW-0238">DNA-binding</keyword>
<dbReference type="InterPro" id="IPR001647">
    <property type="entry name" value="HTH_TetR"/>
</dbReference>
<dbReference type="InterPro" id="IPR036271">
    <property type="entry name" value="Tet_transcr_reg_TetR-rel_C_sf"/>
</dbReference>
<dbReference type="PROSITE" id="PS50977">
    <property type="entry name" value="HTH_TETR_2"/>
    <property type="match status" value="1"/>
</dbReference>
<evidence type="ECO:0000259" key="3">
    <source>
        <dbReference type="PROSITE" id="PS50977"/>
    </source>
</evidence>
<evidence type="ECO:0000313" key="5">
    <source>
        <dbReference type="Proteomes" id="UP000636960"/>
    </source>
</evidence>
<feature type="DNA-binding region" description="H-T-H motif" evidence="2">
    <location>
        <begin position="82"/>
        <end position="101"/>
    </location>
</feature>
<dbReference type="PANTHER" id="PTHR30055">
    <property type="entry name" value="HTH-TYPE TRANSCRIPTIONAL REGULATOR RUTR"/>
    <property type="match status" value="1"/>
</dbReference>
<dbReference type="SUPFAM" id="SSF46689">
    <property type="entry name" value="Homeodomain-like"/>
    <property type="match status" value="1"/>
</dbReference>
<reference evidence="4" key="1">
    <citation type="submission" date="2021-01" db="EMBL/GenBank/DDBJ databases">
        <title>Whole genome shotgun sequence of Actinoplanes rishiriensis NBRC 108556.</title>
        <authorList>
            <person name="Komaki H."/>
            <person name="Tamura T."/>
        </authorList>
    </citation>
    <scope>NUCLEOTIDE SEQUENCE</scope>
    <source>
        <strain evidence="4">NBRC 108556</strain>
    </source>
</reference>
<evidence type="ECO:0000256" key="1">
    <source>
        <dbReference type="ARBA" id="ARBA00023125"/>
    </source>
</evidence>
<dbReference type="AlphaFoldDB" id="A0A919JPA8"/>
<dbReference type="Pfam" id="PF00440">
    <property type="entry name" value="TetR_N"/>
    <property type="match status" value="1"/>
</dbReference>
<sequence>MAAPGIGVGTGGCGLRRDGAAGVGGGFRCSLSAFAFGVRVRLSVFGGGTGVGAGGRRSDATRAAILAAARERFAQDGYERATIRAIAADASIDPSMVMRYYGNKEKLFAAAAEFDLQLPDVHSVPRDQIGATLARHFLVRWERDETLPALLRAAATNEAAVERVREIFGRQLLPLVTAVSPEPGEVMFRAGLLATQMLGLALCRFVLRLPPVAALTPDEAAAWLGPTIQRYLTGSPARD</sequence>
<comment type="caution">
    <text evidence="4">The sequence shown here is derived from an EMBL/GenBank/DDBJ whole genome shotgun (WGS) entry which is preliminary data.</text>
</comment>
<dbReference type="Proteomes" id="UP000636960">
    <property type="component" value="Unassembled WGS sequence"/>
</dbReference>
<keyword evidence="5" id="KW-1185">Reference proteome</keyword>
<dbReference type="PRINTS" id="PR00455">
    <property type="entry name" value="HTHTETR"/>
</dbReference>
<evidence type="ECO:0000256" key="2">
    <source>
        <dbReference type="PROSITE-ProRule" id="PRU00335"/>
    </source>
</evidence>
<dbReference type="InterPro" id="IPR041678">
    <property type="entry name" value="TetR_C_16"/>
</dbReference>
<name>A0A919JPA8_9ACTN</name>
<dbReference type="SUPFAM" id="SSF48498">
    <property type="entry name" value="Tetracyclin repressor-like, C-terminal domain"/>
    <property type="match status" value="1"/>
</dbReference>
<feature type="domain" description="HTH tetR-type" evidence="3">
    <location>
        <begin position="59"/>
        <end position="119"/>
    </location>
</feature>
<dbReference type="InterPro" id="IPR050109">
    <property type="entry name" value="HTH-type_TetR-like_transc_reg"/>
</dbReference>
<protein>
    <recommendedName>
        <fullName evidence="3">HTH tetR-type domain-containing protein</fullName>
    </recommendedName>
</protein>
<dbReference type="InterPro" id="IPR009057">
    <property type="entry name" value="Homeodomain-like_sf"/>
</dbReference>
<dbReference type="Pfam" id="PF17920">
    <property type="entry name" value="TetR_C_16"/>
    <property type="match status" value="1"/>
</dbReference>
<gene>
    <name evidence="4" type="ORF">Ari01nite_01360</name>
</gene>
<accession>A0A919JPA8</accession>
<organism evidence="4 5">
    <name type="scientific">Paractinoplanes rishiriensis</name>
    <dbReference type="NCBI Taxonomy" id="1050105"/>
    <lineage>
        <taxon>Bacteria</taxon>
        <taxon>Bacillati</taxon>
        <taxon>Actinomycetota</taxon>
        <taxon>Actinomycetes</taxon>
        <taxon>Micromonosporales</taxon>
        <taxon>Micromonosporaceae</taxon>
        <taxon>Paractinoplanes</taxon>
    </lineage>
</organism>
<dbReference type="EMBL" id="BOMV01000001">
    <property type="protein sequence ID" value="GIE92671.1"/>
    <property type="molecule type" value="Genomic_DNA"/>
</dbReference>
<dbReference type="PANTHER" id="PTHR30055:SF235">
    <property type="entry name" value="TRANSCRIPTIONAL REGULATORY PROTEIN"/>
    <property type="match status" value="1"/>
</dbReference>
<evidence type="ECO:0000313" key="4">
    <source>
        <dbReference type="EMBL" id="GIE92671.1"/>
    </source>
</evidence>
<dbReference type="Gene3D" id="1.10.357.10">
    <property type="entry name" value="Tetracycline Repressor, domain 2"/>
    <property type="match status" value="1"/>
</dbReference>
<dbReference type="GO" id="GO:0003700">
    <property type="term" value="F:DNA-binding transcription factor activity"/>
    <property type="evidence" value="ECO:0007669"/>
    <property type="project" value="TreeGrafter"/>
</dbReference>
<proteinExistence type="predicted"/>